<dbReference type="KEGG" id="lcre:Pla8534_63060"/>
<dbReference type="InterPro" id="IPR036909">
    <property type="entry name" value="Cyt_c-like_dom_sf"/>
</dbReference>
<evidence type="ECO:0000259" key="5">
    <source>
        <dbReference type="PROSITE" id="PS51007"/>
    </source>
</evidence>
<dbReference type="InterPro" id="IPR011042">
    <property type="entry name" value="6-blade_b-propeller_TolB-like"/>
</dbReference>
<protein>
    <submittedName>
        <fullName evidence="6">Cytochrome c</fullName>
    </submittedName>
</protein>
<dbReference type="InterPro" id="IPR013427">
    <property type="entry name" value="Haem-bd_dom_put"/>
</dbReference>
<keyword evidence="7" id="KW-1185">Reference proteome</keyword>
<evidence type="ECO:0000256" key="1">
    <source>
        <dbReference type="ARBA" id="ARBA00022617"/>
    </source>
</evidence>
<dbReference type="SUPFAM" id="SSF46626">
    <property type="entry name" value="Cytochrome c"/>
    <property type="match status" value="1"/>
</dbReference>
<keyword evidence="2 4" id="KW-0479">Metal-binding</keyword>
<name>A0A518E2X9_9BACT</name>
<dbReference type="InterPro" id="IPR009056">
    <property type="entry name" value="Cyt_c-like_dom"/>
</dbReference>
<dbReference type="RefSeq" id="WP_197442725.1">
    <property type="nucleotide sequence ID" value="NZ_CP036433.1"/>
</dbReference>
<dbReference type="Gene3D" id="1.10.760.10">
    <property type="entry name" value="Cytochrome c-like domain"/>
    <property type="match status" value="1"/>
</dbReference>
<keyword evidence="1 4" id="KW-0349">Heme</keyword>
<dbReference type="PANTHER" id="PTHR33546">
    <property type="entry name" value="LARGE, MULTIFUNCTIONAL SECRETED PROTEIN-RELATED"/>
    <property type="match status" value="1"/>
</dbReference>
<dbReference type="GO" id="GO:0009055">
    <property type="term" value="F:electron transfer activity"/>
    <property type="evidence" value="ECO:0007669"/>
    <property type="project" value="InterPro"/>
</dbReference>
<dbReference type="PANTHER" id="PTHR33546:SF1">
    <property type="entry name" value="LARGE, MULTIFUNCTIONAL SECRETED PROTEIN"/>
    <property type="match status" value="1"/>
</dbReference>
<dbReference type="InterPro" id="IPR008979">
    <property type="entry name" value="Galactose-bd-like_sf"/>
</dbReference>
<dbReference type="AlphaFoldDB" id="A0A518E2X9"/>
<proteinExistence type="predicted"/>
<evidence type="ECO:0000313" key="7">
    <source>
        <dbReference type="Proteomes" id="UP000317648"/>
    </source>
</evidence>
<dbReference type="SUPFAM" id="SSF49785">
    <property type="entry name" value="Galactose-binding domain-like"/>
    <property type="match status" value="1"/>
</dbReference>
<evidence type="ECO:0000313" key="6">
    <source>
        <dbReference type="EMBL" id="QDU98438.1"/>
    </source>
</evidence>
<dbReference type="GO" id="GO:0046872">
    <property type="term" value="F:metal ion binding"/>
    <property type="evidence" value="ECO:0007669"/>
    <property type="project" value="UniProtKB-KW"/>
</dbReference>
<organism evidence="6 7">
    <name type="scientific">Lignipirellula cremea</name>
    <dbReference type="NCBI Taxonomy" id="2528010"/>
    <lineage>
        <taxon>Bacteria</taxon>
        <taxon>Pseudomonadati</taxon>
        <taxon>Planctomycetota</taxon>
        <taxon>Planctomycetia</taxon>
        <taxon>Pirellulales</taxon>
        <taxon>Pirellulaceae</taxon>
        <taxon>Lignipirellula</taxon>
    </lineage>
</organism>
<dbReference type="EMBL" id="CP036433">
    <property type="protein sequence ID" value="QDU98438.1"/>
    <property type="molecule type" value="Genomic_DNA"/>
</dbReference>
<dbReference type="Pfam" id="PF00034">
    <property type="entry name" value="Cytochrom_C"/>
    <property type="match status" value="1"/>
</dbReference>
<feature type="domain" description="Cytochrome c" evidence="5">
    <location>
        <begin position="904"/>
        <end position="1042"/>
    </location>
</feature>
<sequence length="1051" mass="113233">MMSYFRTPWGLHGSRTTSAVGVLALCSTVALLGPFALPVAAGETYTQVPAVVAAVDREGATQEAEPSVAAVEWPVWTAGPVPQWIWGADVAKSYLLSREFPGGAKSAKLIATCDNVMELRFNGEKIASSNAWEDPVQVDITKYLKADNNQLVASVSNQGGVAGFALKVVLTGADGKVSYLVSDKSWQAADKGKASDTVAATERAAMGDGPWGNVFSGSKSAASAQGDLFSVLPGFQVERLFTVPKNELGSWVSIAFDNKGRLIASDQAGKGLCRITPPPIGSKEPTKVEHLDIKITSAQGMLYAFDSLYISVNGGPGSGLYRARDTNGDDQYDEVVKLKDLQGGGEHGPHALRLTPDGKSLVQIAGNHTNPPADFDASAVPSNWSEDLLLPRQWDARGHARGKLAPGGWIAKTDPDGKTFEIISSGYRNPYDMDFNDDGELFAYDADMEWDVGSPWYRPTRVVHAVSGSEFGWRSGTGKWPTYFLDSVPPLIDIGPGSPVGAAFGRGAKFPAAYQKALYICDWTFGTMYAIHMEPDGASYKATKEEFVARTPLPLTDVAIGPDGAMYFTIGGRGAQSELFRVTYVGDESTAPVSGKNAEFAELRALRRQLEAFHRPAADPAQAVELALANLAHEDRFIRYAARVALEHQPVALWQDRVLAEKTPLGLINGSVALSRQGDPAVQTQLLAALQTIDPAKLDEATLLGLLRAYSLAFIRLGEPSAETAEAIAAPLDALYPADSDNLNRELSRVLVYLKSPTVISKTLELIAQPSKPQENEMTELLARNAGYGGTIAKMYANQPDLQKTHYAFVLRNLKYGWTLEQRKAYFAWLADARNRSGGASYQGFIDNISKEALENATELERAALASTALPAPKPSELPKAEGPGRMWTTDDLVAAADKGLTGRNFEHGQKMFAAARCVVCHRFGGFGGATGPDLTNVAGRFSIKDLGEAIVEPSKIISDQYAAHVLITGNGKQYTGRLLSQTDDGVSMLIDPEDASKVIDVKKDDVEELIPSKVSLMPKDSINVLNEEELLDLLAFLLSRGNPQHRMFAQ</sequence>
<dbReference type="PROSITE" id="PS51007">
    <property type="entry name" value="CYTC"/>
    <property type="match status" value="1"/>
</dbReference>
<dbReference type="NCBIfam" id="TIGR02603">
    <property type="entry name" value="CxxCH_TIGR02603"/>
    <property type="match status" value="1"/>
</dbReference>
<dbReference type="Gene3D" id="2.120.10.30">
    <property type="entry name" value="TolB, C-terminal domain"/>
    <property type="match status" value="1"/>
</dbReference>
<evidence type="ECO:0000256" key="4">
    <source>
        <dbReference type="PROSITE-ProRule" id="PRU00433"/>
    </source>
</evidence>
<dbReference type="Proteomes" id="UP000317648">
    <property type="component" value="Chromosome"/>
</dbReference>
<evidence type="ECO:0000256" key="3">
    <source>
        <dbReference type="ARBA" id="ARBA00023004"/>
    </source>
</evidence>
<gene>
    <name evidence="6" type="ORF">Pla8534_63060</name>
</gene>
<dbReference type="GO" id="GO:0020037">
    <property type="term" value="F:heme binding"/>
    <property type="evidence" value="ECO:0007669"/>
    <property type="project" value="InterPro"/>
</dbReference>
<accession>A0A518E2X9</accession>
<dbReference type="SUPFAM" id="SSF50952">
    <property type="entry name" value="Soluble quinoprotein glucose dehydrogenase"/>
    <property type="match status" value="1"/>
</dbReference>
<dbReference type="Gene3D" id="2.60.120.260">
    <property type="entry name" value="Galactose-binding domain-like"/>
    <property type="match status" value="1"/>
</dbReference>
<dbReference type="InterPro" id="IPR011041">
    <property type="entry name" value="Quinoprot_gluc/sorb_DH_b-prop"/>
</dbReference>
<evidence type="ECO:0000256" key="2">
    <source>
        <dbReference type="ARBA" id="ARBA00022723"/>
    </source>
</evidence>
<reference evidence="6 7" key="1">
    <citation type="submission" date="2019-02" db="EMBL/GenBank/DDBJ databases">
        <title>Deep-cultivation of Planctomycetes and their phenomic and genomic characterization uncovers novel biology.</title>
        <authorList>
            <person name="Wiegand S."/>
            <person name="Jogler M."/>
            <person name="Boedeker C."/>
            <person name="Pinto D."/>
            <person name="Vollmers J."/>
            <person name="Rivas-Marin E."/>
            <person name="Kohn T."/>
            <person name="Peeters S.H."/>
            <person name="Heuer A."/>
            <person name="Rast P."/>
            <person name="Oberbeckmann S."/>
            <person name="Bunk B."/>
            <person name="Jeske O."/>
            <person name="Meyerdierks A."/>
            <person name="Storesund J.E."/>
            <person name="Kallscheuer N."/>
            <person name="Luecker S."/>
            <person name="Lage O.M."/>
            <person name="Pohl T."/>
            <person name="Merkel B.J."/>
            <person name="Hornburger P."/>
            <person name="Mueller R.-W."/>
            <person name="Bruemmer F."/>
            <person name="Labrenz M."/>
            <person name="Spormann A.M."/>
            <person name="Op den Camp H."/>
            <person name="Overmann J."/>
            <person name="Amann R."/>
            <person name="Jetten M.S.M."/>
            <person name="Mascher T."/>
            <person name="Medema M.H."/>
            <person name="Devos D.P."/>
            <person name="Kaster A.-K."/>
            <person name="Ovreas L."/>
            <person name="Rohde M."/>
            <person name="Galperin M.Y."/>
            <person name="Jogler C."/>
        </authorList>
    </citation>
    <scope>NUCLEOTIDE SEQUENCE [LARGE SCALE GENOMIC DNA]</scope>
    <source>
        <strain evidence="6 7">Pla85_3_4</strain>
    </source>
</reference>
<keyword evidence="3 4" id="KW-0408">Iron</keyword>